<evidence type="ECO:0000256" key="1">
    <source>
        <dbReference type="ARBA" id="ARBA00006484"/>
    </source>
</evidence>
<dbReference type="SUPFAM" id="SSF51735">
    <property type="entry name" value="NAD(P)-binding Rossmann-fold domains"/>
    <property type="match status" value="1"/>
</dbReference>
<proteinExistence type="inferred from homology"/>
<accession>A0ABU8UBA9</accession>
<dbReference type="InterPro" id="IPR036291">
    <property type="entry name" value="NAD(P)-bd_dom_sf"/>
</dbReference>
<dbReference type="Proteomes" id="UP001382904">
    <property type="component" value="Unassembled WGS sequence"/>
</dbReference>
<evidence type="ECO:0000256" key="3">
    <source>
        <dbReference type="SAM" id="MobiDB-lite"/>
    </source>
</evidence>
<comment type="caution">
    <text evidence="4">The sequence shown here is derived from an EMBL/GenBank/DDBJ whole genome shotgun (WGS) entry which is preliminary data.</text>
</comment>
<dbReference type="Pfam" id="PF13561">
    <property type="entry name" value="adh_short_C2"/>
    <property type="match status" value="1"/>
</dbReference>
<dbReference type="Gene3D" id="3.40.50.720">
    <property type="entry name" value="NAD(P)-binding Rossmann-like Domain"/>
    <property type="match status" value="1"/>
</dbReference>
<dbReference type="PANTHER" id="PTHR43477:SF1">
    <property type="entry name" value="DIHYDROANTICAPSIN 7-DEHYDROGENASE"/>
    <property type="match status" value="1"/>
</dbReference>
<dbReference type="EMBL" id="JBBKAM010000002">
    <property type="protein sequence ID" value="MEJ8645167.1"/>
    <property type="molecule type" value="Genomic_DNA"/>
</dbReference>
<protein>
    <submittedName>
        <fullName evidence="4">SDR family oxidoreductase</fullName>
    </submittedName>
</protein>
<gene>
    <name evidence="4" type="ORF">WKI68_36025</name>
</gene>
<evidence type="ECO:0000313" key="4">
    <source>
        <dbReference type="EMBL" id="MEJ8645167.1"/>
    </source>
</evidence>
<dbReference type="InterPro" id="IPR051122">
    <property type="entry name" value="SDR_DHRS6-like"/>
</dbReference>
<organism evidence="4 5">
    <name type="scientific">Streptomyces caledonius</name>
    <dbReference type="NCBI Taxonomy" id="3134107"/>
    <lineage>
        <taxon>Bacteria</taxon>
        <taxon>Bacillati</taxon>
        <taxon>Actinomycetota</taxon>
        <taxon>Actinomycetes</taxon>
        <taxon>Kitasatosporales</taxon>
        <taxon>Streptomycetaceae</taxon>
        <taxon>Streptomyces</taxon>
    </lineage>
</organism>
<keyword evidence="5" id="KW-1185">Reference proteome</keyword>
<dbReference type="InterPro" id="IPR002347">
    <property type="entry name" value="SDR_fam"/>
</dbReference>
<comment type="similarity">
    <text evidence="1">Belongs to the short-chain dehydrogenases/reductases (SDR) family.</text>
</comment>
<feature type="region of interest" description="Disordered" evidence="3">
    <location>
        <begin position="48"/>
        <end position="73"/>
    </location>
</feature>
<evidence type="ECO:0000256" key="2">
    <source>
        <dbReference type="ARBA" id="ARBA00023002"/>
    </source>
</evidence>
<dbReference type="PRINTS" id="PR00081">
    <property type="entry name" value="GDHRDH"/>
</dbReference>
<sequence>MPCETDVPRPWPGVAHGAAKAALTALVRSAAVERGPRGVRVNAVAPGGVDPRLAALPGTGGRRRAAEDAPPGRVAGTADIAAAPYVPASPLSSYVTGQTLVAGGGAGVEFPYPTIGGEE</sequence>
<dbReference type="PANTHER" id="PTHR43477">
    <property type="entry name" value="DIHYDROANTICAPSIN 7-DEHYDROGENASE"/>
    <property type="match status" value="1"/>
</dbReference>
<keyword evidence="2" id="KW-0560">Oxidoreductase</keyword>
<evidence type="ECO:0000313" key="5">
    <source>
        <dbReference type="Proteomes" id="UP001382904"/>
    </source>
</evidence>
<name>A0ABU8UBA9_9ACTN</name>
<reference evidence="4 5" key="1">
    <citation type="submission" date="2024-03" db="EMBL/GenBank/DDBJ databases">
        <title>Novel Streptomyces species of biotechnological and ecological value are a feature of Machair soil.</title>
        <authorList>
            <person name="Prole J.R."/>
            <person name="Goodfellow M."/>
            <person name="Allenby N."/>
            <person name="Ward A.C."/>
        </authorList>
    </citation>
    <scope>NUCLEOTIDE SEQUENCE [LARGE SCALE GENOMIC DNA]</scope>
    <source>
        <strain evidence="4 5">MS1.HAVA.3</strain>
    </source>
</reference>